<dbReference type="Gene3D" id="3.40.50.300">
    <property type="entry name" value="P-loop containing nucleotide triphosphate hydrolases"/>
    <property type="match status" value="1"/>
</dbReference>
<name>A0A0G2AMZ5_9BACT</name>
<proteinExistence type="inferred from homology"/>
<comment type="similarity">
    <text evidence="1">Belongs to the ABC transporter superfamily.</text>
</comment>
<dbReference type="AlphaFoldDB" id="A0A0G2AMZ5"/>
<dbReference type="CDD" id="cd03224">
    <property type="entry name" value="ABC_TM1139_LivF_branched"/>
    <property type="match status" value="1"/>
</dbReference>
<protein>
    <submittedName>
        <fullName evidence="7">ABC transporter related protein</fullName>
    </submittedName>
</protein>
<dbReference type="InterPro" id="IPR003439">
    <property type="entry name" value="ABC_transporter-like_ATP-bd"/>
</dbReference>
<dbReference type="PROSITE" id="PS50893">
    <property type="entry name" value="ABC_TRANSPORTER_2"/>
    <property type="match status" value="1"/>
</dbReference>
<evidence type="ECO:0000259" key="6">
    <source>
        <dbReference type="PROSITE" id="PS50893"/>
    </source>
</evidence>
<accession>A0A0G2AMZ5</accession>
<dbReference type="GO" id="GO:0005524">
    <property type="term" value="F:ATP binding"/>
    <property type="evidence" value="ECO:0007669"/>
    <property type="project" value="UniProtKB-KW"/>
</dbReference>
<evidence type="ECO:0000256" key="4">
    <source>
        <dbReference type="ARBA" id="ARBA00022840"/>
    </source>
</evidence>
<comment type="caution">
    <text evidence="7">The sequence shown here is derived from an EMBL/GenBank/DDBJ whole genome shotgun (WGS) entry which is preliminary data.</text>
</comment>
<dbReference type="SUPFAM" id="SSF52540">
    <property type="entry name" value="P-loop containing nucleoside triphosphate hydrolases"/>
    <property type="match status" value="1"/>
</dbReference>
<evidence type="ECO:0000256" key="1">
    <source>
        <dbReference type="ARBA" id="ARBA00005417"/>
    </source>
</evidence>
<evidence type="ECO:0000256" key="2">
    <source>
        <dbReference type="ARBA" id="ARBA00022448"/>
    </source>
</evidence>
<dbReference type="InterPro" id="IPR052156">
    <property type="entry name" value="BCAA_Transport_ATP-bd_LivF"/>
</dbReference>
<keyword evidence="5" id="KW-0029">Amino-acid transport</keyword>
<reference evidence="7 8" key="1">
    <citation type="journal article" date="2015" name="Nature">
        <title>rRNA introns, odd ribosomes, and small enigmatic genomes across a large radiation of phyla.</title>
        <authorList>
            <person name="Brown C.T."/>
            <person name="Hug L.A."/>
            <person name="Thomas B.C."/>
            <person name="Sharon I."/>
            <person name="Castelle C.J."/>
            <person name="Singh A."/>
            <person name="Wilkins M.J."/>
            <person name="Williams K.H."/>
            <person name="Banfield J.F."/>
        </authorList>
    </citation>
    <scope>NUCLEOTIDE SEQUENCE [LARGE SCALE GENOMIC DNA]</scope>
</reference>
<gene>
    <name evidence="7" type="ORF">UY92_C0004G0023</name>
</gene>
<evidence type="ECO:0000313" key="7">
    <source>
        <dbReference type="EMBL" id="KKW42687.1"/>
    </source>
</evidence>
<dbReference type="GO" id="GO:0016887">
    <property type="term" value="F:ATP hydrolysis activity"/>
    <property type="evidence" value="ECO:0007669"/>
    <property type="project" value="InterPro"/>
</dbReference>
<dbReference type="Proteomes" id="UP000033870">
    <property type="component" value="Unassembled WGS sequence"/>
</dbReference>
<keyword evidence="4" id="KW-0067">ATP-binding</keyword>
<dbReference type="InterPro" id="IPR003593">
    <property type="entry name" value="AAA+_ATPase"/>
</dbReference>
<organism evidence="7 8">
    <name type="scientific">Candidatus Magasanikbacteria bacterium GW2011_GWA2_56_11</name>
    <dbReference type="NCBI Taxonomy" id="1619044"/>
    <lineage>
        <taxon>Bacteria</taxon>
        <taxon>Candidatus Magasanikiibacteriota</taxon>
    </lineage>
</organism>
<dbReference type="PANTHER" id="PTHR43820:SF4">
    <property type="entry name" value="HIGH-AFFINITY BRANCHED-CHAIN AMINO ACID TRANSPORT ATP-BINDING PROTEIN LIVF"/>
    <property type="match status" value="1"/>
</dbReference>
<sequence>MSKRNRSLIQLRDLCVDYKKLRVIDGLDLYVNRGEIVALMGPNGAGKSTVLKAIFGLVPVSGGSVHWQKNRVRPRPDEMLSRGAVYVPQGKAVFGGLTVEENLEIGGLSLKNKQEKKQRIADIISLFPILKENRKTPARRLSGGEQQILAIGRGLMTRPRLLLLDEPSIGLAPKIIKEVFAQIKEINNRFATAVLLVEHNIRSAMSIADRVYILKQGQVAYEGKNNQINNPILKEIFLGEG</sequence>
<dbReference type="PANTHER" id="PTHR43820">
    <property type="entry name" value="HIGH-AFFINITY BRANCHED-CHAIN AMINO ACID TRANSPORT ATP-BINDING PROTEIN LIVF"/>
    <property type="match status" value="1"/>
</dbReference>
<evidence type="ECO:0000256" key="3">
    <source>
        <dbReference type="ARBA" id="ARBA00022741"/>
    </source>
</evidence>
<dbReference type="GO" id="GO:0015807">
    <property type="term" value="P:L-amino acid transport"/>
    <property type="evidence" value="ECO:0007669"/>
    <property type="project" value="TreeGrafter"/>
</dbReference>
<keyword evidence="3" id="KW-0547">Nucleotide-binding</keyword>
<dbReference type="STRING" id="1619044.UY92_C0004G0023"/>
<dbReference type="GO" id="GO:0015658">
    <property type="term" value="F:branched-chain amino acid transmembrane transporter activity"/>
    <property type="evidence" value="ECO:0007669"/>
    <property type="project" value="TreeGrafter"/>
</dbReference>
<keyword evidence="2" id="KW-0813">Transport</keyword>
<evidence type="ECO:0000313" key="8">
    <source>
        <dbReference type="Proteomes" id="UP000033870"/>
    </source>
</evidence>
<dbReference type="SMART" id="SM00382">
    <property type="entry name" value="AAA"/>
    <property type="match status" value="1"/>
</dbReference>
<evidence type="ECO:0000256" key="5">
    <source>
        <dbReference type="ARBA" id="ARBA00022970"/>
    </source>
</evidence>
<feature type="domain" description="ABC transporter" evidence="6">
    <location>
        <begin position="9"/>
        <end position="241"/>
    </location>
</feature>
<dbReference type="Pfam" id="PF00005">
    <property type="entry name" value="ABC_tran"/>
    <property type="match status" value="1"/>
</dbReference>
<dbReference type="EMBL" id="LCRX01000004">
    <property type="protein sequence ID" value="KKW42687.1"/>
    <property type="molecule type" value="Genomic_DNA"/>
</dbReference>
<dbReference type="InterPro" id="IPR027417">
    <property type="entry name" value="P-loop_NTPase"/>
</dbReference>